<dbReference type="SUPFAM" id="SSF49265">
    <property type="entry name" value="Fibronectin type III"/>
    <property type="match status" value="1"/>
</dbReference>
<feature type="domain" description="Fibronectin type-III" evidence="2">
    <location>
        <begin position="607"/>
        <end position="701"/>
    </location>
</feature>
<feature type="compositionally biased region" description="Polar residues" evidence="1">
    <location>
        <begin position="1020"/>
        <end position="1048"/>
    </location>
</feature>
<feature type="compositionally biased region" description="Basic and acidic residues" evidence="1">
    <location>
        <begin position="1070"/>
        <end position="1079"/>
    </location>
</feature>
<evidence type="ECO:0000256" key="1">
    <source>
        <dbReference type="SAM" id="MobiDB-lite"/>
    </source>
</evidence>
<feature type="compositionally biased region" description="Basic and acidic residues" evidence="1">
    <location>
        <begin position="267"/>
        <end position="287"/>
    </location>
</feature>
<feature type="compositionally biased region" description="Polar residues" evidence="1">
    <location>
        <begin position="1276"/>
        <end position="1296"/>
    </location>
</feature>
<feature type="compositionally biased region" description="Polar residues" evidence="1">
    <location>
        <begin position="833"/>
        <end position="864"/>
    </location>
</feature>
<gene>
    <name evidence="3" type="ORF">MAR_017249</name>
</gene>
<dbReference type="PROSITE" id="PS50096">
    <property type="entry name" value="IQ"/>
    <property type="match status" value="1"/>
</dbReference>
<feature type="compositionally biased region" description="Basic and acidic residues" evidence="1">
    <location>
        <begin position="789"/>
        <end position="803"/>
    </location>
</feature>
<feature type="compositionally biased region" description="Polar residues" evidence="1">
    <location>
        <begin position="1328"/>
        <end position="1341"/>
    </location>
</feature>
<keyword evidence="4" id="KW-1185">Reference proteome</keyword>
<dbReference type="CDD" id="cd00063">
    <property type="entry name" value="FN3"/>
    <property type="match status" value="1"/>
</dbReference>
<dbReference type="Pfam" id="PF00041">
    <property type="entry name" value="fn3"/>
    <property type="match status" value="1"/>
</dbReference>
<dbReference type="SMART" id="SM00060">
    <property type="entry name" value="FN3"/>
    <property type="match status" value="1"/>
</dbReference>
<feature type="compositionally biased region" description="Basic and acidic residues" evidence="1">
    <location>
        <begin position="890"/>
        <end position="902"/>
    </location>
</feature>
<feature type="compositionally biased region" description="Basic and acidic residues" evidence="1">
    <location>
        <begin position="750"/>
        <end position="771"/>
    </location>
</feature>
<feature type="compositionally biased region" description="Polar residues" evidence="1">
    <location>
        <begin position="288"/>
        <end position="307"/>
    </location>
</feature>
<dbReference type="InterPro" id="IPR013783">
    <property type="entry name" value="Ig-like_fold"/>
</dbReference>
<dbReference type="Proteomes" id="UP001164746">
    <property type="component" value="Chromosome 6"/>
</dbReference>
<feature type="region of interest" description="Disordered" evidence="1">
    <location>
        <begin position="697"/>
        <end position="1341"/>
    </location>
</feature>
<evidence type="ECO:0000313" key="3">
    <source>
        <dbReference type="EMBL" id="WAR07291.1"/>
    </source>
</evidence>
<feature type="region of interest" description="Disordered" evidence="1">
    <location>
        <begin position="259"/>
        <end position="364"/>
    </location>
</feature>
<feature type="compositionally biased region" description="Basic and acidic residues" evidence="1">
    <location>
        <begin position="713"/>
        <end position="728"/>
    </location>
</feature>
<feature type="compositionally biased region" description="Polar residues" evidence="1">
    <location>
        <begin position="78"/>
        <end position="99"/>
    </location>
</feature>
<accession>A0ABY7EEV2</accession>
<evidence type="ECO:0000259" key="2">
    <source>
        <dbReference type="PROSITE" id="PS50853"/>
    </source>
</evidence>
<name>A0ABY7EEV2_MYAAR</name>
<dbReference type="PROSITE" id="PS50853">
    <property type="entry name" value="FN3"/>
    <property type="match status" value="1"/>
</dbReference>
<dbReference type="InterPro" id="IPR036116">
    <property type="entry name" value="FN3_sf"/>
</dbReference>
<feature type="compositionally biased region" description="Basic and acidic residues" evidence="1">
    <location>
        <begin position="1230"/>
        <end position="1241"/>
    </location>
</feature>
<evidence type="ECO:0000313" key="4">
    <source>
        <dbReference type="Proteomes" id="UP001164746"/>
    </source>
</evidence>
<sequence>MRVPLESAEDAKLSQILSKQRYHQQQLHTGPPRHASTQWNIPPKSPPQGDNSNVSETGSPSQQNRPVRAWTVHAGDTSAGSNHSHGQGQNLNDLSLQDVTSEDYDKRSSTSMLESETAYLPVDGKSPVTPARPMTAPLSAVISSPSNQQIFENLQRGDHRPATAIGDNKYDAYDKRPMKPMNAETFKGLFRPDFKVSPPQMSGNEPMVGIKKQVPPTAQAVDCDTSQDASQMDDMPKENVENIPVGELSLIKDAIARKARKSASSRSKADDQRTKVVDKKKERHDSVNAHTGNKTSIPVASKSTVSRTHSEYVPGKYGTARRPGTSESEHRTKGKTIKSITIDRTNKSDSKREHDSFRDSGIYSRPNSDAILAEAVRIQSFWRGYYTREHNVDCVRRRLYEQERQLRTLQLEAIRQLWREVQSLQNWKTEVLQSQTFVTQEMKREHEYNSYNSSLEIQNTLARAEMLHKMGSDTMATQQSVTMETGKQLELEKTCASLQSQVSQLQEALKSVSSIVLQGGGSTQGSLAGSLPATPRVNSSLNTINNTNKDEQEEVLVTGDFSDLEISEYESLTGSHWGAVPHSLSPYPSEEEDTYFRTVPQPGFPTPPRGLRLENRGLAALVLRWQASKILGGDGRELNKPVIGYRVFVNDKAKAMIAGTKQKALIEGLDPTLTYKIYVKAVSDLGESNSSDVVMAALSKGSRRRSSSSDSNRSYDSDRESTSSERPKQPHRKDSRRNRKSKSPRSGKHDKHERSGHSPKETERPPSKMELEAEGIMTQPRLHKHKRTSSKDYQSRQADDSLRPQETPQSPVMRSPKSHTQESQGFSYDGVNKSGQAKETNQSLSSTFTIDSQNSVLFSLSTGGKSIDIDNSVEQKEQHVKGHRRRRSRDMKSERSEGRGDISDSSSSVSSAIIHTRTIDGEKYLSGTESPSVRRRRSKDNSREDSDTGGLTRSDSKRNSAKISPTAGSQGVPVIDGRKRHGSGSRPSSPALSDNLDPKSSGAQGDRRRLPMGEILEQRFSGQRQSAGSNASSTATLTQSQVDSSTSDLPPPIPKRDGKYSSLENLSTRSSHDHNRSPTERYSPTSSERRRSRNNSTCSESDIPANSSAARAIDMDAKNANPNPSNTGIVAKLLQKLQNFSKTQEDSLRTTKIKRNSCDREEPGRKASGDSESGDVVAVATGNNDSSGAHSDDSQQVHRPPHRTHRRTASDHRGVPVKSSAEQPPSPGLRADHSPVIRDSSKTPTPSSTPSTTNNIKRHASFHGILPSKKEDIARSGSTENLAEKVPSSTKQQNIDITVPTTPTRRHRTRSRSRSPANHSHVPIISAAQLQRPNRLPSSAT</sequence>
<feature type="compositionally biased region" description="Basic residues" evidence="1">
    <location>
        <begin position="729"/>
        <end position="749"/>
    </location>
</feature>
<feature type="region of interest" description="Disordered" evidence="1">
    <location>
        <begin position="1"/>
        <end position="127"/>
    </location>
</feature>
<feature type="compositionally biased region" description="Basic and acidic residues" evidence="1">
    <location>
        <begin position="1156"/>
        <end position="1169"/>
    </location>
</feature>
<dbReference type="EMBL" id="CP111017">
    <property type="protein sequence ID" value="WAR07291.1"/>
    <property type="molecule type" value="Genomic_DNA"/>
</dbReference>
<reference evidence="3" key="1">
    <citation type="submission" date="2022-11" db="EMBL/GenBank/DDBJ databases">
        <title>Centuries of genome instability and evolution in soft-shell clam transmissible cancer (bioRxiv).</title>
        <authorList>
            <person name="Hart S.F.M."/>
            <person name="Yonemitsu M.A."/>
            <person name="Giersch R.M."/>
            <person name="Beal B.F."/>
            <person name="Arriagada G."/>
            <person name="Davis B.W."/>
            <person name="Ostrander E.A."/>
            <person name="Goff S.P."/>
            <person name="Metzger M.J."/>
        </authorList>
    </citation>
    <scope>NUCLEOTIDE SEQUENCE</scope>
    <source>
        <strain evidence="3">MELC-2E11</strain>
        <tissue evidence="3">Siphon/mantle</tissue>
    </source>
</reference>
<feature type="compositionally biased region" description="Basic residues" evidence="1">
    <location>
        <begin position="1304"/>
        <end position="1313"/>
    </location>
</feature>
<feature type="compositionally biased region" description="Basic and acidic residues" evidence="1">
    <location>
        <begin position="344"/>
        <end position="358"/>
    </location>
</feature>
<feature type="compositionally biased region" description="Polar residues" evidence="1">
    <location>
        <begin position="48"/>
        <end position="65"/>
    </location>
</feature>
<organism evidence="3 4">
    <name type="scientific">Mya arenaria</name>
    <name type="common">Soft-shell clam</name>
    <dbReference type="NCBI Taxonomy" id="6604"/>
    <lineage>
        <taxon>Eukaryota</taxon>
        <taxon>Metazoa</taxon>
        <taxon>Spiralia</taxon>
        <taxon>Lophotrochozoa</taxon>
        <taxon>Mollusca</taxon>
        <taxon>Bivalvia</taxon>
        <taxon>Autobranchia</taxon>
        <taxon>Heteroconchia</taxon>
        <taxon>Euheterodonta</taxon>
        <taxon>Imparidentia</taxon>
        <taxon>Neoheterodontei</taxon>
        <taxon>Myida</taxon>
        <taxon>Myoidea</taxon>
        <taxon>Myidae</taxon>
        <taxon>Mya</taxon>
    </lineage>
</organism>
<dbReference type="InterPro" id="IPR003961">
    <property type="entry name" value="FN3_dom"/>
</dbReference>
<feature type="compositionally biased region" description="Polar residues" evidence="1">
    <location>
        <begin position="15"/>
        <end position="28"/>
    </location>
</feature>
<dbReference type="Gene3D" id="2.60.40.10">
    <property type="entry name" value="Immunoglobulins"/>
    <property type="match status" value="1"/>
</dbReference>
<proteinExistence type="predicted"/>
<protein>
    <recommendedName>
        <fullName evidence="2">Fibronectin type-III domain-containing protein</fullName>
    </recommendedName>
</protein>
<feature type="compositionally biased region" description="Low complexity" evidence="1">
    <location>
        <begin position="1242"/>
        <end position="1253"/>
    </location>
</feature>